<dbReference type="PANTHER" id="PTHR31310">
    <property type="match status" value="1"/>
</dbReference>
<dbReference type="Pfam" id="PF14378">
    <property type="entry name" value="PAP2_3"/>
    <property type="match status" value="1"/>
</dbReference>
<evidence type="ECO:0000256" key="2">
    <source>
        <dbReference type="ARBA" id="ARBA00022692"/>
    </source>
</evidence>
<keyword evidence="8" id="KW-1185">Reference proteome</keyword>
<dbReference type="Proteomes" id="UP000632138">
    <property type="component" value="Unassembled WGS sequence"/>
</dbReference>
<proteinExistence type="predicted"/>
<keyword evidence="2 5" id="KW-0812">Transmembrane</keyword>
<feature type="domain" description="Inositolphosphotransferase Aur1/Ipt1" evidence="6">
    <location>
        <begin position="53"/>
        <end position="233"/>
    </location>
</feature>
<name>A0ABS2AVL9_9ACTN</name>
<feature type="transmembrane region" description="Helical" evidence="5">
    <location>
        <begin position="116"/>
        <end position="134"/>
    </location>
</feature>
<reference evidence="7 8" key="1">
    <citation type="submission" date="2021-01" db="EMBL/GenBank/DDBJ databases">
        <title>Actinoplanes sp. nov. LDG1-06 isolated from lichen.</title>
        <authorList>
            <person name="Saeng-In P."/>
            <person name="Phongsopitanun W."/>
            <person name="Kanchanasin P."/>
            <person name="Yuki M."/>
            <person name="Kudo T."/>
            <person name="Ohkuma M."/>
            <person name="Tanasupawat S."/>
        </authorList>
    </citation>
    <scope>NUCLEOTIDE SEQUENCE [LARGE SCALE GENOMIC DNA]</scope>
    <source>
        <strain evidence="7 8">LDG1-06</strain>
    </source>
</reference>
<evidence type="ECO:0000256" key="3">
    <source>
        <dbReference type="ARBA" id="ARBA00022989"/>
    </source>
</evidence>
<evidence type="ECO:0000256" key="5">
    <source>
        <dbReference type="SAM" id="Phobius"/>
    </source>
</evidence>
<evidence type="ECO:0000313" key="8">
    <source>
        <dbReference type="Proteomes" id="UP000632138"/>
    </source>
</evidence>
<dbReference type="InterPro" id="IPR026841">
    <property type="entry name" value="Aur1/Ipt1"/>
</dbReference>
<dbReference type="CDD" id="cd03386">
    <property type="entry name" value="PAP2_Aur1_like"/>
    <property type="match status" value="1"/>
</dbReference>
<keyword evidence="3 5" id="KW-1133">Transmembrane helix</keyword>
<evidence type="ECO:0000313" key="7">
    <source>
        <dbReference type="EMBL" id="MBM2623846.1"/>
    </source>
</evidence>
<accession>A0ABS2AVL9</accession>
<feature type="transmembrane region" description="Helical" evidence="5">
    <location>
        <begin position="86"/>
        <end position="104"/>
    </location>
</feature>
<comment type="caution">
    <text evidence="7">The sequence shown here is derived from an EMBL/GenBank/DDBJ whole genome shotgun (WGS) entry which is preliminary data.</text>
</comment>
<evidence type="ECO:0000256" key="1">
    <source>
        <dbReference type="ARBA" id="ARBA00004141"/>
    </source>
</evidence>
<comment type="subcellular location">
    <subcellularLocation>
        <location evidence="1">Membrane</location>
        <topology evidence="1">Multi-pass membrane protein</topology>
    </subcellularLocation>
</comment>
<feature type="transmembrane region" description="Helical" evidence="5">
    <location>
        <begin position="20"/>
        <end position="40"/>
    </location>
</feature>
<evidence type="ECO:0000259" key="6">
    <source>
        <dbReference type="Pfam" id="PF14378"/>
    </source>
</evidence>
<keyword evidence="4 5" id="KW-0472">Membrane</keyword>
<dbReference type="InterPro" id="IPR052185">
    <property type="entry name" value="IPC_Synthase-Related"/>
</dbReference>
<sequence length="264" mass="29070">MFRRDRLGVHVNGIAIRRALREFALVAALFLAYKLGRLLVDGHVTEAMNNASAVWDFERALHLPSEAGIQARLLSHEWWVRAANTFYAYVHFPATAAALIWMYVRRPETYLWMRRTLATLTAFALVIHALYPLAPPRMLTFAGIVDTGRLFGPSVYGSPSSDTLSNQYAAMPSLHVGWAVVVALALMATTAGWKRWLWLAHPTITLVVVVVTGNHYWVDAIAVLGLLGVVHALVPRAATPGVVIPAQRLAPASATRTPPSHPRT</sequence>
<dbReference type="PANTHER" id="PTHR31310:SF7">
    <property type="entry name" value="PA-PHOSPHATASE RELATED-FAMILY PROTEIN DDB_G0268928"/>
    <property type="match status" value="1"/>
</dbReference>
<feature type="transmembrane region" description="Helical" evidence="5">
    <location>
        <begin position="168"/>
        <end position="189"/>
    </location>
</feature>
<protein>
    <submittedName>
        <fullName evidence="7">Phosphatase PAP2 family protein</fullName>
    </submittedName>
</protein>
<evidence type="ECO:0000256" key="4">
    <source>
        <dbReference type="ARBA" id="ARBA00023136"/>
    </source>
</evidence>
<organism evidence="7 8">
    <name type="scientific">Paractinoplanes ovalisporus</name>
    <dbReference type="NCBI Taxonomy" id="2810368"/>
    <lineage>
        <taxon>Bacteria</taxon>
        <taxon>Bacillati</taxon>
        <taxon>Actinomycetota</taxon>
        <taxon>Actinomycetes</taxon>
        <taxon>Micromonosporales</taxon>
        <taxon>Micromonosporaceae</taxon>
        <taxon>Paractinoplanes</taxon>
    </lineage>
</organism>
<feature type="transmembrane region" description="Helical" evidence="5">
    <location>
        <begin position="196"/>
        <end position="214"/>
    </location>
</feature>
<gene>
    <name evidence="7" type="ORF">JIG36_50990</name>
</gene>
<dbReference type="EMBL" id="JAENHP010000047">
    <property type="protein sequence ID" value="MBM2623846.1"/>
    <property type="molecule type" value="Genomic_DNA"/>
</dbReference>